<keyword evidence="3" id="KW-0328">Glycosyltransferase</keyword>
<organism evidence="6 9">
    <name type="scientific">Hungatella hathewayi</name>
    <dbReference type="NCBI Taxonomy" id="154046"/>
    <lineage>
        <taxon>Bacteria</taxon>
        <taxon>Bacillati</taxon>
        <taxon>Bacillota</taxon>
        <taxon>Clostridia</taxon>
        <taxon>Lachnospirales</taxon>
        <taxon>Lachnospiraceae</taxon>
        <taxon>Hungatella</taxon>
    </lineage>
</organism>
<evidence type="ECO:0000256" key="2">
    <source>
        <dbReference type="ARBA" id="ARBA00006739"/>
    </source>
</evidence>
<evidence type="ECO:0000256" key="3">
    <source>
        <dbReference type="ARBA" id="ARBA00022676"/>
    </source>
</evidence>
<accession>A0A413LD28</accession>
<dbReference type="Pfam" id="PF00535">
    <property type="entry name" value="Glycos_transf_2"/>
    <property type="match status" value="1"/>
</dbReference>
<comment type="pathway">
    <text evidence="1">Cell wall biogenesis; cell wall polysaccharide biosynthesis.</text>
</comment>
<dbReference type="AlphaFoldDB" id="A0A413LD28"/>
<feature type="domain" description="Glycosyltransferase 2-like" evidence="5">
    <location>
        <begin position="12"/>
        <end position="148"/>
    </location>
</feature>
<dbReference type="Gene3D" id="3.90.550.10">
    <property type="entry name" value="Spore Coat Polysaccharide Biosynthesis Protein SpsA, Chain A"/>
    <property type="match status" value="1"/>
</dbReference>
<evidence type="ECO:0000313" key="9">
    <source>
        <dbReference type="Proteomes" id="UP001055091"/>
    </source>
</evidence>
<proteinExistence type="inferred from homology"/>
<protein>
    <submittedName>
        <fullName evidence="7">Glycosyltransferase</fullName>
    </submittedName>
    <submittedName>
        <fullName evidence="6">Rhamnosyltransferase</fullName>
    </submittedName>
</protein>
<evidence type="ECO:0000256" key="1">
    <source>
        <dbReference type="ARBA" id="ARBA00004776"/>
    </source>
</evidence>
<dbReference type="OrthoDB" id="7665907at2"/>
<dbReference type="InterPro" id="IPR029044">
    <property type="entry name" value="Nucleotide-diphossugar_trans"/>
</dbReference>
<dbReference type="Proteomes" id="UP001055091">
    <property type="component" value="Unassembled WGS sequence"/>
</dbReference>
<evidence type="ECO:0000313" key="8">
    <source>
        <dbReference type="Proteomes" id="UP000434223"/>
    </source>
</evidence>
<dbReference type="EMBL" id="WNME01000033">
    <property type="protein sequence ID" value="MUB66767.1"/>
    <property type="molecule type" value="Genomic_DNA"/>
</dbReference>
<dbReference type="GO" id="GO:0016757">
    <property type="term" value="F:glycosyltransferase activity"/>
    <property type="evidence" value="ECO:0007669"/>
    <property type="project" value="UniProtKB-KW"/>
</dbReference>
<evidence type="ECO:0000313" key="7">
    <source>
        <dbReference type="EMBL" id="MUB66767.1"/>
    </source>
</evidence>
<reference evidence="6" key="2">
    <citation type="submission" date="2022-01" db="EMBL/GenBank/DDBJ databases">
        <title>Novel bile acid biosynthetic pathways are enriched in the microbiome of centenarians.</title>
        <authorList>
            <person name="Sato Y."/>
            <person name="Atarashi K."/>
            <person name="Plichta R.D."/>
            <person name="Arai Y."/>
            <person name="Sasajima S."/>
            <person name="Kearney M.S."/>
            <person name="Suda W."/>
            <person name="Takeshita K."/>
            <person name="Sasaki T."/>
            <person name="Okamoto S."/>
            <person name="Skelly N.A."/>
            <person name="Okamura Y."/>
            <person name="Vlamakis H."/>
            <person name="Li Y."/>
            <person name="Tanoue T."/>
            <person name="Takei H."/>
            <person name="Nittono H."/>
            <person name="Narushima S."/>
            <person name="Irie J."/>
            <person name="Itoh H."/>
            <person name="Moriya K."/>
            <person name="Sugiura Y."/>
            <person name="Suematsu M."/>
            <person name="Moritoki N."/>
            <person name="Shibata S."/>
            <person name="Littman R.D."/>
            <person name="Fischbach A.M."/>
            <person name="Uwamino Y."/>
            <person name="Inoue T."/>
            <person name="Honda A."/>
            <person name="Hattori M."/>
            <person name="Murai T."/>
            <person name="Xavier J.R."/>
            <person name="Hirose N."/>
            <person name="Honda K."/>
        </authorList>
    </citation>
    <scope>NUCLEOTIDE SEQUENCE</scope>
    <source>
        <strain evidence="6">CE91-St55</strain>
    </source>
</reference>
<reference evidence="7 8" key="1">
    <citation type="submission" date="2019-09" db="EMBL/GenBank/DDBJ databases">
        <title>Draft genome sequencing of Hungatella hathewayi 123Y-2.</title>
        <authorList>
            <person name="Lv Q."/>
            <person name="Li S."/>
        </authorList>
    </citation>
    <scope>NUCLEOTIDE SEQUENCE [LARGE SCALE GENOMIC DNA]</scope>
    <source>
        <strain evidence="7 8">123Y-2</strain>
    </source>
</reference>
<name>A0A413LD28_9FIRM</name>
<dbReference type="PANTHER" id="PTHR43179">
    <property type="entry name" value="RHAMNOSYLTRANSFERASE WBBL"/>
    <property type="match status" value="1"/>
</dbReference>
<dbReference type="RefSeq" id="WP_050797866.1">
    <property type="nucleotide sequence ID" value="NZ_BQNJ01000002.1"/>
</dbReference>
<dbReference type="PANTHER" id="PTHR43179:SF12">
    <property type="entry name" value="GALACTOFURANOSYLTRANSFERASE GLFT2"/>
    <property type="match status" value="1"/>
</dbReference>
<evidence type="ECO:0000256" key="4">
    <source>
        <dbReference type="ARBA" id="ARBA00022679"/>
    </source>
</evidence>
<comment type="similarity">
    <text evidence="2">Belongs to the glycosyltransferase 2 family.</text>
</comment>
<dbReference type="EMBL" id="BQNJ01000002">
    <property type="protein sequence ID" value="GKH03298.1"/>
    <property type="molecule type" value="Genomic_DNA"/>
</dbReference>
<dbReference type="SUPFAM" id="SSF53448">
    <property type="entry name" value="Nucleotide-diphospho-sugar transferases"/>
    <property type="match status" value="1"/>
</dbReference>
<dbReference type="GeneID" id="93150011"/>
<dbReference type="Proteomes" id="UP000434223">
    <property type="component" value="Unassembled WGS sequence"/>
</dbReference>
<comment type="caution">
    <text evidence="6">The sequence shown here is derived from an EMBL/GenBank/DDBJ whole genome shotgun (WGS) entry which is preliminary data.</text>
</comment>
<keyword evidence="4" id="KW-0808">Transferase</keyword>
<gene>
    <name evidence="6" type="ORF">CE91St55_52790</name>
    <name evidence="7" type="ORF">GNE07_27515</name>
</gene>
<dbReference type="InterPro" id="IPR001173">
    <property type="entry name" value="Glyco_trans_2-like"/>
</dbReference>
<sequence length="331" mass="38260">MEKEKMEARNVCVATVTYNRKEYLLRLLNALSEQTHQINTIYIVDNHSVDGTMEMLFQQGIIVVNGISQSGFSGLWKGIRISYHYNDTNTGGAGGFEKAFKIAFSNNHDFLWAMDDDVLPEKDCLEILLSKLDEGHKVTIPSRTDENFTDRISVSYNLTNPFVFKVNGRYKIVYSTELKEECVDTYAFPLEGPLFCMDIVRQVGYPDSSYFIMYDDSDYARRCLAYTKIRYVTSACLHKQIIPPANDEFSWKGYYGYRNCFLYDMKYGKNIGVRKLRPFFIMMATYLMNKYVRHKDLVADTVKVAFKDAVAGRTGKTVEPGKLEEYLEKRK</sequence>
<evidence type="ECO:0000313" key="6">
    <source>
        <dbReference type="EMBL" id="GKH03298.1"/>
    </source>
</evidence>
<evidence type="ECO:0000259" key="5">
    <source>
        <dbReference type="Pfam" id="PF00535"/>
    </source>
</evidence>